<proteinExistence type="predicted"/>
<accession>A0ABW8P8E3</accession>
<organism evidence="1 2">
    <name type="scientific">Flavobacterium oreochromis</name>
    <dbReference type="NCBI Taxonomy" id="2906078"/>
    <lineage>
        <taxon>Bacteria</taxon>
        <taxon>Pseudomonadati</taxon>
        <taxon>Bacteroidota</taxon>
        <taxon>Flavobacteriia</taxon>
        <taxon>Flavobacteriales</taxon>
        <taxon>Flavobacteriaceae</taxon>
        <taxon>Flavobacterium</taxon>
    </lineage>
</organism>
<evidence type="ECO:0008006" key="3">
    <source>
        <dbReference type="Google" id="ProtNLM"/>
    </source>
</evidence>
<keyword evidence="2" id="KW-1185">Reference proteome</keyword>
<reference evidence="1 2" key="1">
    <citation type="submission" date="2024-02" db="EMBL/GenBank/DDBJ databases">
        <title>Comparative Genomic Analysis of Flavobacterium Species Causing Columnaris Disease of Freshwater Fish in Thailand: Insights into Virulence and Resistance Mechanisms.</title>
        <authorList>
            <person name="Nguyen D."/>
            <person name="Chokmangmeepisarn P."/>
            <person name="Khianchaikhan K."/>
            <person name="Morishita M."/>
            <person name="Bunnoy A."/>
            <person name="Rodkhum C."/>
        </authorList>
    </citation>
    <scope>NUCLEOTIDE SEQUENCE [LARGE SCALE GENOMIC DNA]</scope>
    <source>
        <strain evidence="1 2">CNRT2201</strain>
    </source>
</reference>
<dbReference type="Proteomes" id="UP001621706">
    <property type="component" value="Unassembled WGS sequence"/>
</dbReference>
<sequence length="142" mass="16600">MVNKLAVVLIFFVFGCQKKSDCDSENVNEIYFQNTNHIPIDYISFSDLNGVTSEVKYSNPKLKKAEKNIEKLEINEITSQLVKDGFLITINGKYKYRIEDVKYEEIFLEKRTMWGTKLYGCYLKEYKLNGDLINYGNILIKL</sequence>
<comment type="caution">
    <text evidence="1">The sequence shown here is derived from an EMBL/GenBank/DDBJ whole genome shotgun (WGS) entry which is preliminary data.</text>
</comment>
<evidence type="ECO:0000313" key="2">
    <source>
        <dbReference type="Proteomes" id="UP001621706"/>
    </source>
</evidence>
<dbReference type="PROSITE" id="PS51257">
    <property type="entry name" value="PROKAR_LIPOPROTEIN"/>
    <property type="match status" value="1"/>
</dbReference>
<evidence type="ECO:0000313" key="1">
    <source>
        <dbReference type="EMBL" id="MFK7000815.1"/>
    </source>
</evidence>
<name>A0ABW8P8E3_9FLAO</name>
<dbReference type="EMBL" id="JAZGZP010000010">
    <property type="protein sequence ID" value="MFK7000815.1"/>
    <property type="molecule type" value="Genomic_DNA"/>
</dbReference>
<gene>
    <name evidence="1" type="ORF">V3I07_07895</name>
</gene>
<dbReference type="RefSeq" id="WP_405344100.1">
    <property type="nucleotide sequence ID" value="NZ_JAZGZP010000010.1"/>
</dbReference>
<protein>
    <recommendedName>
        <fullName evidence="3">Lipoprotein</fullName>
    </recommendedName>
</protein>